<proteinExistence type="predicted"/>
<accession>A0ABD2Z3M1</accession>
<evidence type="ECO:0000313" key="1">
    <source>
        <dbReference type="EMBL" id="KAL3513324.1"/>
    </source>
</evidence>
<dbReference type="Proteomes" id="UP001630127">
    <property type="component" value="Unassembled WGS sequence"/>
</dbReference>
<organism evidence="1 2">
    <name type="scientific">Cinchona calisaya</name>
    <dbReference type="NCBI Taxonomy" id="153742"/>
    <lineage>
        <taxon>Eukaryota</taxon>
        <taxon>Viridiplantae</taxon>
        <taxon>Streptophyta</taxon>
        <taxon>Embryophyta</taxon>
        <taxon>Tracheophyta</taxon>
        <taxon>Spermatophyta</taxon>
        <taxon>Magnoliopsida</taxon>
        <taxon>eudicotyledons</taxon>
        <taxon>Gunneridae</taxon>
        <taxon>Pentapetalae</taxon>
        <taxon>asterids</taxon>
        <taxon>lamiids</taxon>
        <taxon>Gentianales</taxon>
        <taxon>Rubiaceae</taxon>
        <taxon>Cinchonoideae</taxon>
        <taxon>Cinchoneae</taxon>
        <taxon>Cinchona</taxon>
    </lineage>
</organism>
<gene>
    <name evidence="1" type="ORF">ACH5RR_026041</name>
</gene>
<evidence type="ECO:0000313" key="2">
    <source>
        <dbReference type="Proteomes" id="UP001630127"/>
    </source>
</evidence>
<dbReference type="AlphaFoldDB" id="A0ABD2Z3M1"/>
<name>A0ABD2Z3M1_9GENT</name>
<reference evidence="1 2" key="1">
    <citation type="submission" date="2024-11" db="EMBL/GenBank/DDBJ databases">
        <title>A near-complete genome assembly of Cinchona calisaya.</title>
        <authorList>
            <person name="Lian D.C."/>
            <person name="Zhao X.W."/>
            <person name="Wei L."/>
        </authorList>
    </citation>
    <scope>NUCLEOTIDE SEQUENCE [LARGE SCALE GENOMIC DNA]</scope>
    <source>
        <tissue evidence="1">Nenye</tissue>
    </source>
</reference>
<keyword evidence="2" id="KW-1185">Reference proteome</keyword>
<comment type="caution">
    <text evidence="1">The sequence shown here is derived from an EMBL/GenBank/DDBJ whole genome shotgun (WGS) entry which is preliminary data.</text>
</comment>
<dbReference type="EMBL" id="JBJUIK010000011">
    <property type="protein sequence ID" value="KAL3513324.1"/>
    <property type="molecule type" value="Genomic_DNA"/>
</dbReference>
<sequence length="187" mass="21146">MGEELKEVMKRFTLSEEEIAGAELEKNDVQRVLADCRRSLIRKFGFENENDLNKEFSRRPWILHNQLIVLNKWEAGFESKRNANYEIMEPQFGNWLKASSNKFSGGSPRSLTTKPSLEAVPQLQTQCNEGQSSSAVLAQNNIPRNQNPSTLSNHDSGGEYSLPQSKFGILMMANTTLNSSQDFVEMV</sequence>
<protein>
    <submittedName>
        <fullName evidence="1">Uncharacterized protein</fullName>
    </submittedName>
</protein>